<dbReference type="SMART" id="SM00518">
    <property type="entry name" value="AP2Ec"/>
    <property type="match status" value="1"/>
</dbReference>
<dbReference type="Pfam" id="PF01261">
    <property type="entry name" value="AP_endonuc_2"/>
    <property type="match status" value="1"/>
</dbReference>
<keyword evidence="5" id="KW-0378">Hydrolase</keyword>
<dbReference type="EMBL" id="MN740297">
    <property type="protein sequence ID" value="QHT98894.1"/>
    <property type="molecule type" value="Genomic_DNA"/>
</dbReference>
<feature type="domain" description="Xylose isomerase-like TIM barrel" evidence="8">
    <location>
        <begin position="22"/>
        <end position="270"/>
    </location>
</feature>
<dbReference type="PANTHER" id="PTHR21445:SF0">
    <property type="entry name" value="APURINIC-APYRIMIDINIC ENDONUCLEASE"/>
    <property type="match status" value="1"/>
</dbReference>
<dbReference type="InterPro" id="IPR001719">
    <property type="entry name" value="AP_endonuc_2"/>
</dbReference>
<dbReference type="GO" id="GO:0008081">
    <property type="term" value="F:phosphoric diester hydrolase activity"/>
    <property type="evidence" value="ECO:0007669"/>
    <property type="project" value="TreeGrafter"/>
</dbReference>
<proteinExistence type="inferred from homology"/>
<evidence type="ECO:0000256" key="7">
    <source>
        <dbReference type="ARBA" id="ARBA00023204"/>
    </source>
</evidence>
<evidence type="ECO:0000256" key="6">
    <source>
        <dbReference type="ARBA" id="ARBA00022833"/>
    </source>
</evidence>
<dbReference type="PROSITE" id="PS00730">
    <property type="entry name" value="AP_NUCLEASE_F2_2"/>
    <property type="match status" value="1"/>
</dbReference>
<keyword evidence="3" id="KW-0479">Metal-binding</keyword>
<name>A0A6C0IZT8_9ZZZZ</name>
<sequence>MMTNSFIGAHITKEKTLLDTIKKIKDNGGNALQLFASNPRSVALPNIEKYKKESPSIIKYCEDNKCKLIIHSPYTINLAKDMKNGDRTLDIKDCYWINLLIEELKISDLINSIGVVVHVGKYTTQTYEDGLQNMKDGIKYIVAHLKKNNIKSKFILETPAGQGTELLTDLNEFVKFYNSFTTDEKKHMGICLDTCHVYSAGYELSDAYNIIYSKNAKDVIVIHLNSSMKGLNSRVDKHAPILEGKIPVKDIENFLKLIKTNKQIPLIILEKVSNNLNKDIEFVKNIV</sequence>
<dbReference type="GO" id="GO:0003677">
    <property type="term" value="F:DNA binding"/>
    <property type="evidence" value="ECO:0007669"/>
    <property type="project" value="InterPro"/>
</dbReference>
<dbReference type="InterPro" id="IPR013022">
    <property type="entry name" value="Xyl_isomerase-like_TIM-brl"/>
</dbReference>
<dbReference type="Gene3D" id="3.20.20.150">
    <property type="entry name" value="Divalent-metal-dependent TIM barrel enzymes"/>
    <property type="match status" value="1"/>
</dbReference>
<evidence type="ECO:0000259" key="8">
    <source>
        <dbReference type="Pfam" id="PF01261"/>
    </source>
</evidence>
<evidence type="ECO:0000256" key="1">
    <source>
        <dbReference type="ARBA" id="ARBA00001947"/>
    </source>
</evidence>
<dbReference type="SUPFAM" id="SSF51658">
    <property type="entry name" value="Xylose isomerase-like"/>
    <property type="match status" value="1"/>
</dbReference>
<organism evidence="9">
    <name type="scientific">viral metagenome</name>
    <dbReference type="NCBI Taxonomy" id="1070528"/>
    <lineage>
        <taxon>unclassified sequences</taxon>
        <taxon>metagenomes</taxon>
        <taxon>organismal metagenomes</taxon>
    </lineage>
</organism>
<keyword evidence="7" id="KW-0234">DNA repair</keyword>
<comment type="similarity">
    <text evidence="2">Belongs to the AP endonuclease 2 family.</text>
</comment>
<evidence type="ECO:0000256" key="3">
    <source>
        <dbReference type="ARBA" id="ARBA00022723"/>
    </source>
</evidence>
<keyword evidence="4" id="KW-0227">DNA damage</keyword>
<accession>A0A6C0IZT8</accession>
<dbReference type="InterPro" id="IPR018246">
    <property type="entry name" value="AP_endonuc_F2_Zn_BS"/>
</dbReference>
<evidence type="ECO:0000256" key="2">
    <source>
        <dbReference type="ARBA" id="ARBA00005340"/>
    </source>
</evidence>
<dbReference type="PROSITE" id="PS51432">
    <property type="entry name" value="AP_NUCLEASE_F2_4"/>
    <property type="match status" value="1"/>
</dbReference>
<dbReference type="GO" id="GO:0008270">
    <property type="term" value="F:zinc ion binding"/>
    <property type="evidence" value="ECO:0007669"/>
    <property type="project" value="InterPro"/>
</dbReference>
<reference evidence="9" key="1">
    <citation type="journal article" date="2020" name="Nature">
        <title>Giant virus diversity and host interactions through global metagenomics.</title>
        <authorList>
            <person name="Schulz F."/>
            <person name="Roux S."/>
            <person name="Paez-Espino D."/>
            <person name="Jungbluth S."/>
            <person name="Walsh D.A."/>
            <person name="Denef V.J."/>
            <person name="McMahon K.D."/>
            <person name="Konstantinidis K.T."/>
            <person name="Eloe-Fadrosh E.A."/>
            <person name="Kyrpides N.C."/>
            <person name="Woyke T."/>
        </authorList>
    </citation>
    <scope>NUCLEOTIDE SEQUENCE</scope>
    <source>
        <strain evidence="9">GVMAG-M-3300025695-21</strain>
    </source>
</reference>
<dbReference type="GO" id="GO:0003906">
    <property type="term" value="F:DNA-(apurinic or apyrimidinic site) endonuclease activity"/>
    <property type="evidence" value="ECO:0007669"/>
    <property type="project" value="TreeGrafter"/>
</dbReference>
<dbReference type="AlphaFoldDB" id="A0A6C0IZT8"/>
<dbReference type="InterPro" id="IPR036237">
    <property type="entry name" value="Xyl_isomerase-like_sf"/>
</dbReference>
<protein>
    <recommendedName>
        <fullName evidence="8">Xylose isomerase-like TIM barrel domain-containing protein</fullName>
    </recommendedName>
</protein>
<evidence type="ECO:0000256" key="4">
    <source>
        <dbReference type="ARBA" id="ARBA00022763"/>
    </source>
</evidence>
<keyword evidence="6" id="KW-0862">Zinc</keyword>
<evidence type="ECO:0000313" key="9">
    <source>
        <dbReference type="EMBL" id="QHT98894.1"/>
    </source>
</evidence>
<comment type="cofactor">
    <cofactor evidence="1">
        <name>Zn(2+)</name>
        <dbReference type="ChEBI" id="CHEBI:29105"/>
    </cofactor>
</comment>
<dbReference type="PANTHER" id="PTHR21445">
    <property type="entry name" value="ENDONUCLEASE IV ENDODEOXYRIBONUCLEASE IV"/>
    <property type="match status" value="1"/>
</dbReference>
<dbReference type="GO" id="GO:0006284">
    <property type="term" value="P:base-excision repair"/>
    <property type="evidence" value="ECO:0007669"/>
    <property type="project" value="TreeGrafter"/>
</dbReference>
<evidence type="ECO:0000256" key="5">
    <source>
        <dbReference type="ARBA" id="ARBA00022801"/>
    </source>
</evidence>